<protein>
    <submittedName>
        <fullName evidence="2">Uncharacterized protein</fullName>
    </submittedName>
</protein>
<gene>
    <name evidence="2" type="ORF">ACFQ08_15140</name>
</gene>
<reference evidence="3" key="1">
    <citation type="journal article" date="2019" name="Int. J. Syst. Evol. Microbiol.">
        <title>The Global Catalogue of Microorganisms (GCM) 10K type strain sequencing project: providing services to taxonomists for standard genome sequencing and annotation.</title>
        <authorList>
            <consortium name="The Broad Institute Genomics Platform"/>
            <consortium name="The Broad Institute Genome Sequencing Center for Infectious Disease"/>
            <person name="Wu L."/>
            <person name="Ma J."/>
        </authorList>
    </citation>
    <scope>NUCLEOTIDE SEQUENCE [LARGE SCALE GENOMIC DNA]</scope>
    <source>
        <strain evidence="3">CCUG 62974</strain>
    </source>
</reference>
<accession>A0ABW3DPX5</accession>
<proteinExistence type="predicted"/>
<sequence length="77" mass="8552">MVSRAPGTVGVFPRRPGRHRPPGQYVYTESSVTSTRPERQRTFDGPVELIVLHKRQTLIPEDGSAQGIIRENGQDAP</sequence>
<evidence type="ECO:0000313" key="2">
    <source>
        <dbReference type="EMBL" id="MFD0885883.1"/>
    </source>
</evidence>
<comment type="caution">
    <text evidence="2">The sequence shown here is derived from an EMBL/GenBank/DDBJ whole genome shotgun (WGS) entry which is preliminary data.</text>
</comment>
<organism evidence="2 3">
    <name type="scientific">Streptosporangium algeriense</name>
    <dbReference type="NCBI Taxonomy" id="1682748"/>
    <lineage>
        <taxon>Bacteria</taxon>
        <taxon>Bacillati</taxon>
        <taxon>Actinomycetota</taxon>
        <taxon>Actinomycetes</taxon>
        <taxon>Streptosporangiales</taxon>
        <taxon>Streptosporangiaceae</taxon>
        <taxon>Streptosporangium</taxon>
    </lineage>
</organism>
<keyword evidence="3" id="KW-1185">Reference proteome</keyword>
<evidence type="ECO:0000256" key="1">
    <source>
        <dbReference type="SAM" id="MobiDB-lite"/>
    </source>
</evidence>
<name>A0ABW3DPX5_9ACTN</name>
<dbReference type="Proteomes" id="UP001597024">
    <property type="component" value="Unassembled WGS sequence"/>
</dbReference>
<dbReference type="EMBL" id="JBHTHX010000459">
    <property type="protein sequence ID" value="MFD0885883.1"/>
    <property type="molecule type" value="Genomic_DNA"/>
</dbReference>
<feature type="region of interest" description="Disordered" evidence="1">
    <location>
        <begin position="1"/>
        <end position="40"/>
    </location>
</feature>
<evidence type="ECO:0000313" key="3">
    <source>
        <dbReference type="Proteomes" id="UP001597024"/>
    </source>
</evidence>